<name>A0A316JDD9_9HYPH</name>
<dbReference type="EMBL" id="QGDB01000001">
    <property type="protein sequence ID" value="PWL19268.1"/>
    <property type="molecule type" value="Genomic_DNA"/>
</dbReference>
<organism evidence="2 3">
    <name type="scientific">Falsochrobactrum shanghaiense</name>
    <dbReference type="NCBI Taxonomy" id="2201899"/>
    <lineage>
        <taxon>Bacteria</taxon>
        <taxon>Pseudomonadati</taxon>
        <taxon>Pseudomonadota</taxon>
        <taxon>Alphaproteobacteria</taxon>
        <taxon>Hyphomicrobiales</taxon>
        <taxon>Brucellaceae</taxon>
        <taxon>Falsochrobactrum</taxon>
    </lineage>
</organism>
<accession>A0A316JDD9</accession>
<evidence type="ECO:0000256" key="1">
    <source>
        <dbReference type="SAM" id="MobiDB-lite"/>
    </source>
</evidence>
<comment type="caution">
    <text evidence="2">The sequence shown here is derived from an EMBL/GenBank/DDBJ whole genome shotgun (WGS) entry which is preliminary data.</text>
</comment>
<keyword evidence="3" id="KW-1185">Reference proteome</keyword>
<reference evidence="2 3" key="1">
    <citation type="submission" date="2018-05" db="EMBL/GenBank/DDBJ databases">
        <title>Comparative genomic sequence analysis between strain HN4 and CCM 8460T (Falsochrobactrum ovis) will provide more evidence to prove that HN4 is a new species of Falsochrobactrum.</title>
        <authorList>
            <person name="Lyu W."/>
            <person name="Sun L."/>
            <person name="Yao L."/>
        </authorList>
    </citation>
    <scope>NUCLEOTIDE SEQUENCE [LARGE SCALE GENOMIC DNA]</scope>
    <source>
        <strain evidence="2 3">HN4</strain>
    </source>
</reference>
<dbReference type="RefSeq" id="WP_109704659.1">
    <property type="nucleotide sequence ID" value="NZ_QGDB01000001.1"/>
</dbReference>
<feature type="region of interest" description="Disordered" evidence="1">
    <location>
        <begin position="29"/>
        <end position="61"/>
    </location>
</feature>
<gene>
    <name evidence="2" type="ORF">DKP76_01525</name>
</gene>
<dbReference type="AlphaFoldDB" id="A0A316JDD9"/>
<protein>
    <submittedName>
        <fullName evidence="2">Uncharacterized protein</fullName>
    </submittedName>
</protein>
<proteinExistence type="predicted"/>
<dbReference type="OrthoDB" id="8304570at2"/>
<dbReference type="Proteomes" id="UP000245865">
    <property type="component" value="Unassembled WGS sequence"/>
</dbReference>
<evidence type="ECO:0000313" key="2">
    <source>
        <dbReference type="EMBL" id="PWL19268.1"/>
    </source>
</evidence>
<sequence>MKHPETYELPIDIPAEKAAAREWLAKKMEGATVTRLPTKPQPEPRGWKPRERSSPANDNEPAIPICEALVRDKRPDDAAMIRRYRYLVDVAGLPQEDIQAEVGTQGIDVARRTSFDDDGRMRDHGARISAKVATSYGNRNTVTADDIPRRAQAPTVPTIGEGSIIAHIDAKAVIGPLRAAVGPLLDVFEDAAIGGMTMTRIGEHHGFKGKQASAAGKALVYAAVDAVRDAWNRDNRLAAVQARLADEAVRKAGDKRDAENILYFGKDITTKPGMIYGRSKAA</sequence>
<evidence type="ECO:0000313" key="3">
    <source>
        <dbReference type="Proteomes" id="UP000245865"/>
    </source>
</evidence>